<dbReference type="InterPro" id="IPR001851">
    <property type="entry name" value="ABC_transp_permease"/>
</dbReference>
<evidence type="ECO:0000256" key="5">
    <source>
        <dbReference type="ARBA" id="ARBA00022970"/>
    </source>
</evidence>
<dbReference type="InterPro" id="IPR052157">
    <property type="entry name" value="BCAA_transport_permease"/>
</dbReference>
<feature type="transmembrane region" description="Helical" evidence="9">
    <location>
        <begin position="511"/>
        <end position="535"/>
    </location>
</feature>
<organism evidence="10 11">
    <name type="scientific">Rivibacter subsaxonicus</name>
    <dbReference type="NCBI Taxonomy" id="457575"/>
    <lineage>
        <taxon>Bacteria</taxon>
        <taxon>Pseudomonadati</taxon>
        <taxon>Pseudomonadota</taxon>
        <taxon>Betaproteobacteria</taxon>
        <taxon>Burkholderiales</taxon>
        <taxon>Rivibacter</taxon>
    </lineage>
</organism>
<dbReference type="PANTHER" id="PTHR11795:SF447">
    <property type="entry name" value="ABC TRANSPORTER PERMEASE PROTEIN"/>
    <property type="match status" value="1"/>
</dbReference>
<evidence type="ECO:0000313" key="10">
    <source>
        <dbReference type="EMBL" id="RZU02363.1"/>
    </source>
</evidence>
<comment type="subcellular location">
    <subcellularLocation>
        <location evidence="1">Cell membrane</location>
        <topology evidence="1">Multi-pass membrane protein</topology>
    </subcellularLocation>
</comment>
<evidence type="ECO:0000256" key="9">
    <source>
        <dbReference type="SAM" id="Phobius"/>
    </source>
</evidence>
<evidence type="ECO:0000256" key="4">
    <source>
        <dbReference type="ARBA" id="ARBA00022692"/>
    </source>
</evidence>
<keyword evidence="7 9" id="KW-0472">Membrane</keyword>
<accession>A0A4Q7W050</accession>
<keyword evidence="5" id="KW-0029">Amino-acid transport</keyword>
<sequence>MRSTAGGAAADSALQGFSPSAHDAARCARRRRDRLAARSAARRTLWIGVLALLAAALLVLVATPARALTTDEAHAISAGDSESRLAALQRAAEAGDARLPALVQALLDGAVQVDDKRAYIVAPDGSAVEAASGAAATLPETVEDVSNNNRMRGELQLALAALKLRSPEIAERRAALLALRDGVDESKLSLVERALASETDPTLKGELAALRAGVLVSSGDVAKRLEAARALGESSQPVTRSLLLERLKPAAAGGETDAAVRAALAQSERAISGRLAWGERLGVLFSGISLGSILLLAALGLAISYGLMGVINMAHGELMMIGAYATYVVQNLFRTYAPGAFDAYILVAIPVAFLAAAAVGAVLERGVIRYLYGRPLETLLATWGISLVLMQAVRSVFGAQNVQVENPGWLSGGWQITGNLVLPWNRIAIVVFAFAVLAAVALVIARTRLGLFVRGVTQNRAMAACTGVDTRRVDLLAFSLGAGIAGLAGCALSQVGNVGPDLGQSYIVDSFLVVVLGGVGQLAGTVYAALGLGVLNKLLEGWAGAVLAKIMVLLFIVVFIQKRPQGLFAMKGRSAEA</sequence>
<feature type="transmembrane region" description="Helical" evidence="9">
    <location>
        <begin position="281"/>
        <end position="306"/>
    </location>
</feature>
<feature type="transmembrane region" description="Helical" evidence="9">
    <location>
        <begin position="375"/>
        <end position="393"/>
    </location>
</feature>
<evidence type="ECO:0000256" key="7">
    <source>
        <dbReference type="ARBA" id="ARBA00023136"/>
    </source>
</evidence>
<reference evidence="10 11" key="1">
    <citation type="submission" date="2019-02" db="EMBL/GenBank/DDBJ databases">
        <title>Genomic Encyclopedia of Type Strains, Phase IV (KMG-IV): sequencing the most valuable type-strain genomes for metagenomic binning, comparative biology and taxonomic classification.</title>
        <authorList>
            <person name="Goeker M."/>
        </authorList>
    </citation>
    <scope>NUCLEOTIDE SEQUENCE [LARGE SCALE GENOMIC DNA]</scope>
    <source>
        <strain evidence="10 11">DSM 19570</strain>
    </source>
</reference>
<keyword evidence="6 9" id="KW-1133">Transmembrane helix</keyword>
<name>A0A4Q7W050_9BURK</name>
<dbReference type="Proteomes" id="UP000293671">
    <property type="component" value="Unassembled WGS sequence"/>
</dbReference>
<protein>
    <submittedName>
        <fullName evidence="10">Amino acid/amide ABC transporter membrane protein 1 (HAAT family)</fullName>
    </submittedName>
</protein>
<dbReference type="NCBIfam" id="TIGR03409">
    <property type="entry name" value="urea_trans_UrtB"/>
    <property type="match status" value="1"/>
</dbReference>
<dbReference type="PANTHER" id="PTHR11795">
    <property type="entry name" value="BRANCHED-CHAIN AMINO ACID TRANSPORT SYSTEM PERMEASE PROTEIN LIVH"/>
    <property type="match status" value="1"/>
</dbReference>
<keyword evidence="2" id="KW-0813">Transport</keyword>
<proteinExistence type="inferred from homology"/>
<dbReference type="GO" id="GO:0022857">
    <property type="term" value="F:transmembrane transporter activity"/>
    <property type="evidence" value="ECO:0007669"/>
    <property type="project" value="InterPro"/>
</dbReference>
<evidence type="ECO:0000256" key="3">
    <source>
        <dbReference type="ARBA" id="ARBA00022475"/>
    </source>
</evidence>
<evidence type="ECO:0000256" key="8">
    <source>
        <dbReference type="ARBA" id="ARBA00037998"/>
    </source>
</evidence>
<dbReference type="InterPro" id="IPR017779">
    <property type="entry name" value="ABC_UrtB_bac"/>
</dbReference>
<feature type="transmembrane region" description="Helical" evidence="9">
    <location>
        <begin position="541"/>
        <end position="560"/>
    </location>
</feature>
<feature type="transmembrane region" description="Helical" evidence="9">
    <location>
        <begin position="343"/>
        <end position="363"/>
    </location>
</feature>
<evidence type="ECO:0000256" key="2">
    <source>
        <dbReference type="ARBA" id="ARBA00022448"/>
    </source>
</evidence>
<dbReference type="GO" id="GO:0006865">
    <property type="term" value="P:amino acid transport"/>
    <property type="evidence" value="ECO:0007669"/>
    <property type="project" value="UniProtKB-KW"/>
</dbReference>
<keyword evidence="11" id="KW-1185">Reference proteome</keyword>
<dbReference type="CDD" id="cd06582">
    <property type="entry name" value="TM_PBP1_LivH_like"/>
    <property type="match status" value="1"/>
</dbReference>
<comment type="similarity">
    <text evidence="8">Belongs to the binding-protein-dependent transport system permease family. LivHM subfamily.</text>
</comment>
<keyword evidence="3" id="KW-1003">Cell membrane</keyword>
<feature type="transmembrane region" description="Helical" evidence="9">
    <location>
        <begin position="427"/>
        <end position="445"/>
    </location>
</feature>
<feature type="transmembrane region" description="Helical" evidence="9">
    <location>
        <begin position="318"/>
        <end position="337"/>
    </location>
</feature>
<evidence type="ECO:0000256" key="6">
    <source>
        <dbReference type="ARBA" id="ARBA00022989"/>
    </source>
</evidence>
<feature type="transmembrane region" description="Helical" evidence="9">
    <location>
        <begin position="44"/>
        <end position="62"/>
    </location>
</feature>
<dbReference type="EMBL" id="SHKP01000004">
    <property type="protein sequence ID" value="RZU02363.1"/>
    <property type="molecule type" value="Genomic_DNA"/>
</dbReference>
<dbReference type="GO" id="GO:0005886">
    <property type="term" value="C:plasma membrane"/>
    <property type="evidence" value="ECO:0007669"/>
    <property type="project" value="UniProtKB-SubCell"/>
</dbReference>
<comment type="caution">
    <text evidence="10">The sequence shown here is derived from an EMBL/GenBank/DDBJ whole genome shotgun (WGS) entry which is preliminary data.</text>
</comment>
<keyword evidence="4 9" id="KW-0812">Transmembrane</keyword>
<gene>
    <name evidence="10" type="ORF">EV670_0386</name>
</gene>
<evidence type="ECO:0000313" key="11">
    <source>
        <dbReference type="Proteomes" id="UP000293671"/>
    </source>
</evidence>
<evidence type="ECO:0000256" key="1">
    <source>
        <dbReference type="ARBA" id="ARBA00004651"/>
    </source>
</evidence>
<dbReference type="AlphaFoldDB" id="A0A4Q7W050"/>
<dbReference type="Pfam" id="PF02653">
    <property type="entry name" value="BPD_transp_2"/>
    <property type="match status" value="1"/>
</dbReference>